<name>I4ALM4_BERLS</name>
<evidence type="ECO:0000256" key="4">
    <source>
        <dbReference type="ARBA" id="ARBA00023284"/>
    </source>
</evidence>
<keyword evidence="4" id="KW-0676">Redox-active center</keyword>
<dbReference type="InterPro" id="IPR036249">
    <property type="entry name" value="Thioredoxin-like_sf"/>
</dbReference>
<feature type="signal peptide" evidence="5">
    <location>
        <begin position="1"/>
        <end position="20"/>
    </location>
</feature>
<dbReference type="InterPro" id="IPR013766">
    <property type="entry name" value="Thioredoxin_domain"/>
</dbReference>
<proteinExistence type="predicted"/>
<dbReference type="HOGENOM" id="CLU_042529_1_1_10"/>
<evidence type="ECO:0000313" key="8">
    <source>
        <dbReference type="Proteomes" id="UP000006054"/>
    </source>
</evidence>
<dbReference type="STRING" id="880071.Fleli_2494"/>
<dbReference type="Pfam" id="PF08534">
    <property type="entry name" value="Redoxin"/>
    <property type="match status" value="1"/>
</dbReference>
<evidence type="ECO:0000256" key="1">
    <source>
        <dbReference type="ARBA" id="ARBA00004196"/>
    </source>
</evidence>
<keyword evidence="3" id="KW-1015">Disulfide bond</keyword>
<feature type="chain" id="PRO_5003686279" evidence="5">
    <location>
        <begin position="21"/>
        <end position="474"/>
    </location>
</feature>
<dbReference type="Proteomes" id="UP000006054">
    <property type="component" value="Chromosome"/>
</dbReference>
<dbReference type="RefSeq" id="WP_014798296.1">
    <property type="nucleotide sequence ID" value="NC_018018.1"/>
</dbReference>
<gene>
    <name evidence="7" type="ordered locus">Fleli_2494</name>
</gene>
<dbReference type="InterPro" id="IPR050553">
    <property type="entry name" value="Thioredoxin_ResA/DsbE_sf"/>
</dbReference>
<dbReference type="PANTHER" id="PTHR42852">
    <property type="entry name" value="THIOL:DISULFIDE INTERCHANGE PROTEIN DSBE"/>
    <property type="match status" value="1"/>
</dbReference>
<keyword evidence="7" id="KW-0413">Isomerase</keyword>
<accession>I4ALM4</accession>
<keyword evidence="2" id="KW-0201">Cytochrome c-type biogenesis</keyword>
<dbReference type="PANTHER" id="PTHR42852:SF6">
    <property type="entry name" value="THIOL:DISULFIDE INTERCHANGE PROTEIN DSBE"/>
    <property type="match status" value="1"/>
</dbReference>
<reference evidence="8" key="1">
    <citation type="submission" date="2012-06" db="EMBL/GenBank/DDBJ databases">
        <title>The complete genome of Flexibacter litoralis DSM 6794.</title>
        <authorList>
            <person name="Lucas S."/>
            <person name="Copeland A."/>
            <person name="Lapidus A."/>
            <person name="Glavina del Rio T."/>
            <person name="Dalin E."/>
            <person name="Tice H."/>
            <person name="Bruce D."/>
            <person name="Goodwin L."/>
            <person name="Pitluck S."/>
            <person name="Peters L."/>
            <person name="Ovchinnikova G."/>
            <person name="Lu M."/>
            <person name="Kyrpides N."/>
            <person name="Mavromatis K."/>
            <person name="Ivanova N."/>
            <person name="Brettin T."/>
            <person name="Detter J.C."/>
            <person name="Han C."/>
            <person name="Larimer F."/>
            <person name="Land M."/>
            <person name="Hauser L."/>
            <person name="Markowitz V."/>
            <person name="Cheng J.-F."/>
            <person name="Hugenholtz P."/>
            <person name="Woyke T."/>
            <person name="Wu D."/>
            <person name="Spring S."/>
            <person name="Lang E."/>
            <person name="Kopitz M."/>
            <person name="Brambilla E."/>
            <person name="Klenk H.-P."/>
            <person name="Eisen J.A."/>
        </authorList>
    </citation>
    <scope>NUCLEOTIDE SEQUENCE [LARGE SCALE GENOMIC DNA]</scope>
    <source>
        <strain evidence="8">ATCC 23117 / DSM 6794 / NBRC 15988 / NCIMB 1366 / Sio-4</strain>
    </source>
</reference>
<dbReference type="Gene3D" id="3.40.30.10">
    <property type="entry name" value="Glutaredoxin"/>
    <property type="match status" value="1"/>
</dbReference>
<dbReference type="GO" id="GO:0016853">
    <property type="term" value="F:isomerase activity"/>
    <property type="evidence" value="ECO:0007669"/>
    <property type="project" value="UniProtKB-KW"/>
</dbReference>
<dbReference type="GO" id="GO:0016491">
    <property type="term" value="F:oxidoreductase activity"/>
    <property type="evidence" value="ECO:0007669"/>
    <property type="project" value="InterPro"/>
</dbReference>
<evidence type="ECO:0000256" key="2">
    <source>
        <dbReference type="ARBA" id="ARBA00022748"/>
    </source>
</evidence>
<dbReference type="GO" id="GO:0017004">
    <property type="term" value="P:cytochrome complex assembly"/>
    <property type="evidence" value="ECO:0007669"/>
    <property type="project" value="UniProtKB-KW"/>
</dbReference>
<evidence type="ECO:0000256" key="5">
    <source>
        <dbReference type="SAM" id="SignalP"/>
    </source>
</evidence>
<evidence type="ECO:0000313" key="7">
    <source>
        <dbReference type="EMBL" id="AFM04859.1"/>
    </source>
</evidence>
<protein>
    <submittedName>
        <fullName evidence="7">Thiol-disulfide isomerase-like thioredoxin</fullName>
    </submittedName>
</protein>
<dbReference type="PROSITE" id="PS51352">
    <property type="entry name" value="THIOREDOXIN_2"/>
    <property type="match status" value="1"/>
</dbReference>
<sequence length="474" mass="55885" precursor="true">MKKNISLVCLSFIFSLSAFAQDSTFIKITFPQSEDWSENKLTLNYAHPSFMRAIYVAFEKDTTANENTFIAKFNNSELDNEVRQHIIEKDEERLFQIIVFPSDSMELLVAENGEVTFLKGKTSKENQLTYNYWFDNFDDLNSFAKYDWEEFFDKLDSLENALISSYEIGMKGQKPNEIYDLYFRTSVKTAIFHTILTYKYLRPAYLGNDDYLKIPKEYESKVPVIDIITRNDYPYINLYLSHISYFFDRTNCPNTTSFYPSNKCKYDFLQTLPKCRLRKLMNLFILNSISINSELESEQEKEIVKNILAELEADYSNDKDFLDIKQLIQKNEKLKSGQPAPNFALQNEEEELITLSSLKGKYVLIHFWATWHQPDVEAIPQFLELEKIFQDKVEFLHLCLGNDKETWNILQAQDSSKGTHVFLNDIQIKIIKIMYDIRHYPNYFLIDKEGKIVTKEVYSPKEAQEKLEKIFEEE</sequence>
<comment type="subcellular location">
    <subcellularLocation>
        <location evidence="1">Cell envelope</location>
    </subcellularLocation>
</comment>
<keyword evidence="5" id="KW-0732">Signal</keyword>
<feature type="domain" description="Thioredoxin" evidence="6">
    <location>
        <begin position="334"/>
        <end position="474"/>
    </location>
</feature>
<organism evidence="7 8">
    <name type="scientific">Bernardetia litoralis (strain ATCC 23117 / DSM 6794 / NBRC 15988 / NCIMB 1366 / Fx l1 / Sio-4)</name>
    <name type="common">Flexibacter litoralis</name>
    <dbReference type="NCBI Taxonomy" id="880071"/>
    <lineage>
        <taxon>Bacteria</taxon>
        <taxon>Pseudomonadati</taxon>
        <taxon>Bacteroidota</taxon>
        <taxon>Cytophagia</taxon>
        <taxon>Cytophagales</taxon>
        <taxon>Bernardetiaceae</taxon>
        <taxon>Bernardetia</taxon>
    </lineage>
</organism>
<dbReference type="GO" id="GO:0030313">
    <property type="term" value="C:cell envelope"/>
    <property type="evidence" value="ECO:0007669"/>
    <property type="project" value="UniProtKB-SubCell"/>
</dbReference>
<evidence type="ECO:0000256" key="3">
    <source>
        <dbReference type="ARBA" id="ARBA00023157"/>
    </source>
</evidence>
<dbReference type="CDD" id="cd02966">
    <property type="entry name" value="TlpA_like_family"/>
    <property type="match status" value="1"/>
</dbReference>
<dbReference type="OrthoDB" id="6399635at2"/>
<dbReference type="eggNOG" id="COG0526">
    <property type="taxonomic scope" value="Bacteria"/>
</dbReference>
<dbReference type="KEGG" id="fli:Fleli_2494"/>
<dbReference type="AlphaFoldDB" id="I4ALM4"/>
<keyword evidence="8" id="KW-1185">Reference proteome</keyword>
<evidence type="ECO:0000259" key="6">
    <source>
        <dbReference type="PROSITE" id="PS51352"/>
    </source>
</evidence>
<dbReference type="EMBL" id="CP003345">
    <property type="protein sequence ID" value="AFM04859.1"/>
    <property type="molecule type" value="Genomic_DNA"/>
</dbReference>
<dbReference type="SUPFAM" id="SSF52833">
    <property type="entry name" value="Thioredoxin-like"/>
    <property type="match status" value="1"/>
</dbReference>
<dbReference type="InterPro" id="IPR013740">
    <property type="entry name" value="Redoxin"/>
</dbReference>